<dbReference type="CDD" id="cd02517">
    <property type="entry name" value="CMP-KDO-Synthetase"/>
    <property type="match status" value="1"/>
</dbReference>
<comment type="pathway">
    <text evidence="4">Nucleotide-sugar biosynthesis; CMP-3-deoxy-D-manno-octulosonate biosynthesis; CMP-3-deoxy-D-manno-octulosonate from 3-deoxy-D-manno-octulosonate and CTP: step 1/1.</text>
</comment>
<evidence type="ECO:0000256" key="2">
    <source>
        <dbReference type="ARBA" id="ARBA00022695"/>
    </source>
</evidence>
<dbReference type="GO" id="GO:0005829">
    <property type="term" value="C:cytosol"/>
    <property type="evidence" value="ECO:0007669"/>
    <property type="project" value="TreeGrafter"/>
</dbReference>
<comment type="catalytic activity">
    <reaction evidence="4">
        <text>3-deoxy-alpha-D-manno-oct-2-ulosonate + CTP = CMP-3-deoxy-beta-D-manno-octulosonate + diphosphate</text>
        <dbReference type="Rhea" id="RHEA:23448"/>
        <dbReference type="ChEBI" id="CHEBI:33019"/>
        <dbReference type="ChEBI" id="CHEBI:37563"/>
        <dbReference type="ChEBI" id="CHEBI:85986"/>
        <dbReference type="ChEBI" id="CHEBI:85987"/>
        <dbReference type="EC" id="2.7.7.38"/>
    </reaction>
</comment>
<dbReference type="PANTHER" id="PTHR42866">
    <property type="entry name" value="3-DEOXY-MANNO-OCTULOSONATE CYTIDYLYLTRANSFERASE"/>
    <property type="match status" value="1"/>
</dbReference>
<dbReference type="PANTHER" id="PTHR42866:SF2">
    <property type="entry name" value="3-DEOXY-MANNO-OCTULOSONATE CYTIDYLYLTRANSFERASE, MITOCHONDRIAL"/>
    <property type="match status" value="1"/>
</dbReference>
<comment type="function">
    <text evidence="4">Activates KDO (a required 8-carbon sugar) for incorporation into bacterial lipopolysaccharide in Gram-negative bacteria.</text>
</comment>
<dbReference type="NCBIfam" id="TIGR00466">
    <property type="entry name" value="kdsB"/>
    <property type="match status" value="1"/>
</dbReference>
<dbReference type="Proteomes" id="UP000280881">
    <property type="component" value="Unassembled WGS sequence"/>
</dbReference>
<dbReference type="RefSeq" id="WP_211321807.1">
    <property type="nucleotide sequence ID" value="NZ_RBIE01000001.1"/>
</dbReference>
<reference evidence="5 6" key="1">
    <citation type="submission" date="2018-10" db="EMBL/GenBank/DDBJ databases">
        <title>Genomic Encyclopedia of Type Strains, Phase IV (KMG-IV): sequencing the most valuable type-strain genomes for metagenomic binning, comparative biology and taxonomic classification.</title>
        <authorList>
            <person name="Goeker M."/>
        </authorList>
    </citation>
    <scope>NUCLEOTIDE SEQUENCE [LARGE SCALE GENOMIC DNA]</scope>
    <source>
        <strain evidence="5 6">DSM 15521</strain>
    </source>
</reference>
<evidence type="ECO:0000256" key="4">
    <source>
        <dbReference type="HAMAP-Rule" id="MF_00057"/>
    </source>
</evidence>
<dbReference type="Pfam" id="PF02348">
    <property type="entry name" value="CTP_transf_3"/>
    <property type="match status" value="1"/>
</dbReference>
<keyword evidence="6" id="KW-1185">Reference proteome</keyword>
<gene>
    <name evidence="4" type="primary">kdsB</name>
    <name evidence="5" type="ORF">C7457_0546</name>
</gene>
<accession>A0A420W8N0</accession>
<keyword evidence="1 4" id="KW-0808">Transferase</keyword>
<dbReference type="HAMAP" id="MF_00057">
    <property type="entry name" value="KdsB"/>
    <property type="match status" value="1"/>
</dbReference>
<dbReference type="GO" id="GO:0033468">
    <property type="term" value="P:CMP-keto-3-deoxy-D-manno-octulosonic acid biosynthetic process"/>
    <property type="evidence" value="ECO:0007669"/>
    <property type="project" value="UniProtKB-UniRule"/>
</dbReference>
<evidence type="ECO:0000313" key="6">
    <source>
        <dbReference type="Proteomes" id="UP000280881"/>
    </source>
</evidence>
<dbReference type="SUPFAM" id="SSF53448">
    <property type="entry name" value="Nucleotide-diphospho-sugar transferases"/>
    <property type="match status" value="1"/>
</dbReference>
<dbReference type="EMBL" id="RBIE01000001">
    <property type="protein sequence ID" value="RKQ63666.1"/>
    <property type="molecule type" value="Genomic_DNA"/>
</dbReference>
<comment type="caution">
    <text evidence="5">The sequence shown here is derived from an EMBL/GenBank/DDBJ whole genome shotgun (WGS) entry which is preliminary data.</text>
</comment>
<dbReference type="AlphaFoldDB" id="A0A420W8N0"/>
<dbReference type="InterPro" id="IPR029044">
    <property type="entry name" value="Nucleotide-diphossugar_trans"/>
</dbReference>
<dbReference type="NCBIfam" id="NF003952">
    <property type="entry name" value="PRK05450.1-5"/>
    <property type="match status" value="1"/>
</dbReference>
<dbReference type="UniPathway" id="UPA00358">
    <property type="reaction ID" value="UER00476"/>
</dbReference>
<dbReference type="InterPro" id="IPR004528">
    <property type="entry name" value="KdsB"/>
</dbReference>
<comment type="subcellular location">
    <subcellularLocation>
        <location evidence="4">Cytoplasm</location>
    </subcellularLocation>
</comment>
<dbReference type="GO" id="GO:0008690">
    <property type="term" value="F:3-deoxy-manno-octulosonate cytidylyltransferase activity"/>
    <property type="evidence" value="ECO:0007669"/>
    <property type="project" value="UniProtKB-UniRule"/>
</dbReference>
<dbReference type="GO" id="GO:0009103">
    <property type="term" value="P:lipopolysaccharide biosynthetic process"/>
    <property type="evidence" value="ECO:0007669"/>
    <property type="project" value="UniProtKB-UniRule"/>
</dbReference>
<protein>
    <recommendedName>
        <fullName evidence="4">3-deoxy-manno-octulosonate cytidylyltransferase</fullName>
        <ecNumber evidence="4">2.7.7.38</ecNumber>
    </recommendedName>
    <alternativeName>
        <fullName evidence="4">CMP-2-keto-3-deoxyoctulosonic acid synthase</fullName>
        <shortName evidence="4">CKS</shortName>
        <shortName evidence="4">CMP-KDO synthase</shortName>
    </alternativeName>
</protein>
<keyword evidence="2 4" id="KW-0548">Nucleotidyltransferase</keyword>
<dbReference type="EC" id="2.7.7.38" evidence="4"/>
<comment type="similarity">
    <text evidence="4">Belongs to the KdsB family.</text>
</comment>
<dbReference type="Gene3D" id="3.90.550.10">
    <property type="entry name" value="Spore Coat Polysaccharide Biosynthesis Protein SpsA, Chain A"/>
    <property type="match status" value="1"/>
</dbReference>
<evidence type="ECO:0000313" key="5">
    <source>
        <dbReference type="EMBL" id="RKQ63666.1"/>
    </source>
</evidence>
<organism evidence="5 6">
    <name type="scientific">Thermovibrio guaymasensis</name>
    <dbReference type="NCBI Taxonomy" id="240167"/>
    <lineage>
        <taxon>Bacteria</taxon>
        <taxon>Pseudomonadati</taxon>
        <taxon>Aquificota</taxon>
        <taxon>Aquificia</taxon>
        <taxon>Desulfurobacteriales</taxon>
        <taxon>Desulfurobacteriaceae</taxon>
        <taxon>Thermovibrio</taxon>
    </lineage>
</organism>
<proteinExistence type="inferred from homology"/>
<keyword evidence="4" id="KW-0963">Cytoplasm</keyword>
<evidence type="ECO:0000256" key="3">
    <source>
        <dbReference type="ARBA" id="ARBA00022985"/>
    </source>
</evidence>
<dbReference type="InterPro" id="IPR003329">
    <property type="entry name" value="Cytidylyl_trans"/>
</dbReference>
<name>A0A420W8N0_9BACT</name>
<sequence>MEDAVVVIPARLGSTRLPNKPLIPVAGVPLIVRTVRAVKAFASNVIVATDSHKVKELVNREGVEAVITPSDLPSGTDRVYEAVKGLPYPFIVNVQGDEPFVEEGHVLPLYRALKEGCLFSTVATPFRDLKEVENPNRVKVVLDKEFNAIYFSRSPIPFIREGDSKPEHYLKHIGIYGFRKEALEMFVNWPVGRLESLEKLEQLRILENGYKIRVSVVEREPLGIDTPEDLERAEKILKRG</sequence>
<keyword evidence="3 4" id="KW-0448">Lipopolysaccharide biosynthesis</keyword>
<evidence type="ECO:0000256" key="1">
    <source>
        <dbReference type="ARBA" id="ARBA00022679"/>
    </source>
</evidence>